<evidence type="ECO:0000313" key="2">
    <source>
        <dbReference type="EMBL" id="MBM7586380.1"/>
    </source>
</evidence>
<gene>
    <name evidence="2" type="ORF">JOC86_002932</name>
</gene>
<dbReference type="SUPFAM" id="SSF47413">
    <property type="entry name" value="lambda repressor-like DNA-binding domains"/>
    <property type="match status" value="1"/>
</dbReference>
<sequence>MDSVKFHYDDEKGDGMTKEEIILLISDKLRLIRTEANYTQDRMATVIGVSKKTLVQIEKGRALANWTTVIAICALFRESDTVSNALGGDPLEVIETIARDGIDFRKEKTLGGKVWWRELDRKRGYIIQKNLISQHLRILDEDYYRIYSTFDETEALSRFQELYSEHE</sequence>
<dbReference type="SMART" id="SM00530">
    <property type="entry name" value="HTH_XRE"/>
    <property type="match status" value="1"/>
</dbReference>
<dbReference type="CDD" id="cd00093">
    <property type="entry name" value="HTH_XRE"/>
    <property type="match status" value="1"/>
</dbReference>
<accession>A0ABS2NEU9</accession>
<dbReference type="Proteomes" id="UP001646157">
    <property type="component" value="Unassembled WGS sequence"/>
</dbReference>
<dbReference type="EMBL" id="JAFBDZ010000003">
    <property type="protein sequence ID" value="MBM7586380.1"/>
    <property type="molecule type" value="Genomic_DNA"/>
</dbReference>
<dbReference type="GO" id="GO:0003677">
    <property type="term" value="F:DNA binding"/>
    <property type="evidence" value="ECO:0007669"/>
    <property type="project" value="UniProtKB-KW"/>
</dbReference>
<dbReference type="InterPro" id="IPR001387">
    <property type="entry name" value="Cro/C1-type_HTH"/>
</dbReference>
<comment type="caution">
    <text evidence="2">The sequence shown here is derived from an EMBL/GenBank/DDBJ whole genome shotgun (WGS) entry which is preliminary data.</text>
</comment>
<keyword evidence="2" id="KW-0238">DNA-binding</keyword>
<organism evidence="2 3">
    <name type="scientific">Rossellomorea pakistanensis</name>
    <dbReference type="NCBI Taxonomy" id="992288"/>
    <lineage>
        <taxon>Bacteria</taxon>
        <taxon>Bacillati</taxon>
        <taxon>Bacillota</taxon>
        <taxon>Bacilli</taxon>
        <taxon>Bacillales</taxon>
        <taxon>Bacillaceae</taxon>
        <taxon>Rossellomorea</taxon>
    </lineage>
</organism>
<evidence type="ECO:0000259" key="1">
    <source>
        <dbReference type="PROSITE" id="PS50943"/>
    </source>
</evidence>
<dbReference type="PROSITE" id="PS50943">
    <property type="entry name" value="HTH_CROC1"/>
    <property type="match status" value="1"/>
</dbReference>
<keyword evidence="3" id="KW-1185">Reference proteome</keyword>
<name>A0ABS2NEU9_9BACI</name>
<feature type="domain" description="HTH cro/C1-type" evidence="1">
    <location>
        <begin position="29"/>
        <end position="83"/>
    </location>
</feature>
<dbReference type="Pfam" id="PF13560">
    <property type="entry name" value="HTH_31"/>
    <property type="match status" value="1"/>
</dbReference>
<proteinExistence type="predicted"/>
<evidence type="ECO:0000313" key="3">
    <source>
        <dbReference type="Proteomes" id="UP001646157"/>
    </source>
</evidence>
<dbReference type="Gene3D" id="1.10.260.40">
    <property type="entry name" value="lambda repressor-like DNA-binding domains"/>
    <property type="match status" value="1"/>
</dbReference>
<reference evidence="2 3" key="1">
    <citation type="submission" date="2021-01" db="EMBL/GenBank/DDBJ databases">
        <title>Genomic Encyclopedia of Type Strains, Phase IV (KMG-IV): sequencing the most valuable type-strain genomes for metagenomic binning, comparative biology and taxonomic classification.</title>
        <authorList>
            <person name="Goeker M."/>
        </authorList>
    </citation>
    <scope>NUCLEOTIDE SEQUENCE [LARGE SCALE GENOMIC DNA]</scope>
    <source>
        <strain evidence="2 3">DSM 24834</strain>
    </source>
</reference>
<dbReference type="InterPro" id="IPR010982">
    <property type="entry name" value="Lambda_DNA-bd_dom_sf"/>
</dbReference>
<protein>
    <submittedName>
        <fullName evidence="2">DNA-binding XRE family transcriptional regulator</fullName>
    </submittedName>
</protein>